<dbReference type="Pfam" id="PF08544">
    <property type="entry name" value="GHMP_kinases_C"/>
    <property type="match status" value="1"/>
</dbReference>
<evidence type="ECO:0000256" key="1">
    <source>
        <dbReference type="ARBA" id="ARBA00022490"/>
    </source>
</evidence>
<dbReference type="SUPFAM" id="SSF55060">
    <property type="entry name" value="GHMP Kinase, C-terminal domain"/>
    <property type="match status" value="1"/>
</dbReference>
<dbReference type="PANTHER" id="PTHR43290:SF2">
    <property type="entry name" value="MEVALONATE KINASE"/>
    <property type="match status" value="1"/>
</dbReference>
<dbReference type="InterPro" id="IPR006205">
    <property type="entry name" value="Mev_gal_kin"/>
</dbReference>
<dbReference type="InterPro" id="IPR036554">
    <property type="entry name" value="GHMP_kinase_C_sf"/>
</dbReference>
<dbReference type="SUPFAM" id="SSF54211">
    <property type="entry name" value="Ribosomal protein S5 domain 2-like"/>
    <property type="match status" value="1"/>
</dbReference>
<dbReference type="InterPro" id="IPR013750">
    <property type="entry name" value="GHMP_kinase_C_dom"/>
</dbReference>
<keyword evidence="3" id="KW-0808">Transferase</keyword>
<keyword evidence="1" id="KW-0963">Cytoplasm</keyword>
<dbReference type="GO" id="GO:0004496">
    <property type="term" value="F:mevalonate kinase activity"/>
    <property type="evidence" value="ECO:0007669"/>
    <property type="project" value="InterPro"/>
</dbReference>
<dbReference type="InterPro" id="IPR020568">
    <property type="entry name" value="Ribosomal_Su5_D2-typ_SF"/>
</dbReference>
<dbReference type="RefSeq" id="WP_057752039.1">
    <property type="nucleotide sequence ID" value="NZ_AZER01000016.1"/>
</dbReference>
<feature type="domain" description="GHMP kinase C-terminal" evidence="11">
    <location>
        <begin position="226"/>
        <end position="300"/>
    </location>
</feature>
<organism evidence="12 13">
    <name type="scientific">Limosilactobacillus frumenti DSM 13145</name>
    <dbReference type="NCBI Taxonomy" id="1423746"/>
    <lineage>
        <taxon>Bacteria</taxon>
        <taxon>Bacillati</taxon>
        <taxon>Bacillota</taxon>
        <taxon>Bacilli</taxon>
        <taxon>Lactobacillales</taxon>
        <taxon>Lactobacillaceae</taxon>
        <taxon>Limosilactobacillus</taxon>
    </lineage>
</organism>
<keyword evidence="6" id="KW-0067">ATP-binding</keyword>
<evidence type="ECO:0000256" key="8">
    <source>
        <dbReference type="ARBA" id="ARBA00023098"/>
    </source>
</evidence>
<keyword evidence="7" id="KW-0460">Magnesium</keyword>
<dbReference type="Gene3D" id="3.30.230.10">
    <property type="match status" value="1"/>
</dbReference>
<dbReference type="PRINTS" id="PR00959">
    <property type="entry name" value="MEVGALKINASE"/>
</dbReference>
<dbReference type="GO" id="GO:0019287">
    <property type="term" value="P:isopentenyl diphosphate biosynthetic process, mevalonate pathway"/>
    <property type="evidence" value="ECO:0007669"/>
    <property type="project" value="UniProtKB-UniPathway"/>
</dbReference>
<evidence type="ECO:0000259" key="10">
    <source>
        <dbReference type="Pfam" id="PF00288"/>
    </source>
</evidence>
<evidence type="ECO:0000256" key="7">
    <source>
        <dbReference type="ARBA" id="ARBA00022842"/>
    </source>
</evidence>
<dbReference type="UniPathway" id="UPA00057">
    <property type="reaction ID" value="UER00098"/>
</dbReference>
<dbReference type="PANTHER" id="PTHR43290">
    <property type="entry name" value="MEVALONATE KINASE"/>
    <property type="match status" value="1"/>
</dbReference>
<dbReference type="InterPro" id="IPR014721">
    <property type="entry name" value="Ribsml_uS5_D2-typ_fold_subgr"/>
</dbReference>
<dbReference type="Proteomes" id="UP000051445">
    <property type="component" value="Unassembled WGS sequence"/>
</dbReference>
<reference evidence="12 13" key="1">
    <citation type="journal article" date="2015" name="Genome Announc.">
        <title>Expanding the biotechnology potential of lactobacilli through comparative genomics of 213 strains and associated genera.</title>
        <authorList>
            <person name="Sun Z."/>
            <person name="Harris H.M."/>
            <person name="McCann A."/>
            <person name="Guo C."/>
            <person name="Argimon S."/>
            <person name="Zhang W."/>
            <person name="Yang X."/>
            <person name="Jeffery I.B."/>
            <person name="Cooney J.C."/>
            <person name="Kagawa T.F."/>
            <person name="Liu W."/>
            <person name="Song Y."/>
            <person name="Salvetti E."/>
            <person name="Wrobel A."/>
            <person name="Rasinkangas P."/>
            <person name="Parkhill J."/>
            <person name="Rea M.C."/>
            <person name="O'Sullivan O."/>
            <person name="Ritari J."/>
            <person name="Douillard F.P."/>
            <person name="Paul Ross R."/>
            <person name="Yang R."/>
            <person name="Briner A.E."/>
            <person name="Felis G.E."/>
            <person name="de Vos W.M."/>
            <person name="Barrangou R."/>
            <person name="Klaenhammer T.R."/>
            <person name="Caufield P.W."/>
            <person name="Cui Y."/>
            <person name="Zhang H."/>
            <person name="O'Toole P.W."/>
        </authorList>
    </citation>
    <scope>NUCLEOTIDE SEQUENCE [LARGE SCALE GENOMIC DNA]</scope>
    <source>
        <strain evidence="12 13">DSM 13145</strain>
    </source>
</reference>
<evidence type="ECO:0000256" key="9">
    <source>
        <dbReference type="ARBA" id="ARBA00029438"/>
    </source>
</evidence>
<dbReference type="GO" id="GO:0005524">
    <property type="term" value="F:ATP binding"/>
    <property type="evidence" value="ECO:0007669"/>
    <property type="project" value="UniProtKB-KW"/>
</dbReference>
<dbReference type="PATRIC" id="fig|1423746.3.peg.979"/>
<dbReference type="OrthoDB" id="9764892at2"/>
<dbReference type="STRING" id="1423746.FD27_GL000965"/>
<evidence type="ECO:0000259" key="11">
    <source>
        <dbReference type="Pfam" id="PF08544"/>
    </source>
</evidence>
<gene>
    <name evidence="12" type="ORF">FD27_GL000965</name>
</gene>
<accession>A0A0R1P3L6</accession>
<evidence type="ECO:0000256" key="2">
    <source>
        <dbReference type="ARBA" id="ARBA00022516"/>
    </source>
</evidence>
<evidence type="ECO:0000313" key="12">
    <source>
        <dbReference type="EMBL" id="KRL27213.1"/>
    </source>
</evidence>
<keyword evidence="4" id="KW-0547">Nucleotide-binding</keyword>
<evidence type="ECO:0000256" key="6">
    <source>
        <dbReference type="ARBA" id="ARBA00022840"/>
    </source>
</evidence>
<dbReference type="EMBL" id="AZER01000016">
    <property type="protein sequence ID" value="KRL27213.1"/>
    <property type="molecule type" value="Genomic_DNA"/>
</dbReference>
<dbReference type="Gene3D" id="3.30.70.890">
    <property type="entry name" value="GHMP kinase, C-terminal domain"/>
    <property type="match status" value="1"/>
</dbReference>
<comment type="pathway">
    <text evidence="9">Isoprenoid biosynthesis; isopentenyl diphosphate biosynthesis via mevalonate pathway; isopentenyl diphosphate from (R)-mevalonate: step 1/3.</text>
</comment>
<dbReference type="InterPro" id="IPR006204">
    <property type="entry name" value="GHMP_kinase_N_dom"/>
</dbReference>
<keyword evidence="13" id="KW-1185">Reference proteome</keyword>
<dbReference type="AlphaFoldDB" id="A0A0R1P3L6"/>
<keyword evidence="2" id="KW-0444">Lipid biosynthesis</keyword>
<feature type="domain" description="GHMP kinase N-terminal" evidence="10">
    <location>
        <begin position="70"/>
        <end position="150"/>
    </location>
</feature>
<evidence type="ECO:0000256" key="3">
    <source>
        <dbReference type="ARBA" id="ARBA00022679"/>
    </source>
</evidence>
<proteinExistence type="predicted"/>
<protein>
    <submittedName>
        <fullName evidence="12">Mevalonate kinase</fullName>
    </submittedName>
</protein>
<keyword evidence="5 12" id="KW-0418">Kinase</keyword>
<dbReference type="NCBIfam" id="TIGR00549">
    <property type="entry name" value="mevalon_kin"/>
    <property type="match status" value="1"/>
</dbReference>
<dbReference type="Pfam" id="PF00288">
    <property type="entry name" value="GHMP_kinases_N"/>
    <property type="match status" value="1"/>
</dbReference>
<name>A0A0R1P3L6_9LACO</name>
<comment type="caution">
    <text evidence="12">The sequence shown here is derived from an EMBL/GenBank/DDBJ whole genome shotgun (WGS) entry which is preliminary data.</text>
</comment>
<keyword evidence="8" id="KW-0443">Lipid metabolism</keyword>
<evidence type="ECO:0000313" key="13">
    <source>
        <dbReference type="Proteomes" id="UP000051445"/>
    </source>
</evidence>
<sequence>MKELGIGHSHAKIILIGEHSVVYGQPAIALPLPDVKMTATITPATNGHTIASEYFTGAISDLPDKMSGVQKLVQALIERFHGQNDPWNLTIESDLPAERGMGSSAATAVAIVRAFFDYYEAALDRGLLLQLADIEEEITHRSPSGLDAATVSSKQPLFFIKGQAGTPFQMHLTGTMVIADTGIKGATKEAIEAVQEQLRDNHQSTVAHIDHLGKLSTACKEFLTNNELMKLGTSLNAAQADLAELNVSSPELDHLIQVAREHGAIGAKLTGGGRGGCMFAITQTALDARKIATVLTNHGAKQVWLQPLEESEAGKA</sequence>
<dbReference type="GO" id="GO:0005829">
    <property type="term" value="C:cytosol"/>
    <property type="evidence" value="ECO:0007669"/>
    <property type="project" value="TreeGrafter"/>
</dbReference>
<evidence type="ECO:0000256" key="5">
    <source>
        <dbReference type="ARBA" id="ARBA00022777"/>
    </source>
</evidence>
<evidence type="ECO:0000256" key="4">
    <source>
        <dbReference type="ARBA" id="ARBA00022741"/>
    </source>
</evidence>